<evidence type="ECO:0000259" key="2">
    <source>
        <dbReference type="PROSITE" id="PS50030"/>
    </source>
</evidence>
<dbReference type="Proteomes" id="UP000693981">
    <property type="component" value="Unassembled WGS sequence"/>
</dbReference>
<gene>
    <name evidence="4" type="ORF">PHYBOEH_000308</name>
</gene>
<dbReference type="PROSITE" id="PS51352">
    <property type="entry name" value="THIOREDOXIN_2"/>
    <property type="match status" value="1"/>
</dbReference>
<protein>
    <recommendedName>
        <fullName evidence="6">Thioredoxin</fullName>
    </recommendedName>
</protein>
<evidence type="ECO:0008006" key="6">
    <source>
        <dbReference type="Google" id="ProtNLM"/>
    </source>
</evidence>
<dbReference type="SMART" id="SM00580">
    <property type="entry name" value="PUG"/>
    <property type="match status" value="1"/>
</dbReference>
<feature type="compositionally biased region" description="Basic and acidic residues" evidence="1">
    <location>
        <begin position="378"/>
        <end position="391"/>
    </location>
</feature>
<sequence>MGVIPVHGDVDWNSQMQSAGGKLVVVDFSAVWCGPCQHIKPVYHQLSGQYTDVVFLEVDEAQNRSLIGALGVRGFPTFHFYVNQQKVDELVGADPNQLRAKIEQWRQSAFNPFASPGMTLGAGAGEAAKPVSVAEAREARLKRFNNVSLVPNIPTPAPATAPAAKNSAVPDSDMVCDPNTGVCRPKDDGDVEMKEEGGELGQPAVNENLLTQLKEMGFNDLRSRKALLATDNQSLEMAINWLGEHQDDPDIDEPIKFVDLSKSTPAKILTPEEKAAKVAELKERIQQKRTEREAQEKVDLRENELKRRTMGQGMQEAREEIEAIQRKIAAEKMKKDKDDAKRERERLRKQIEMDKRERHARGGRLGGPPINVPPVDVNTKKNEEAEKKKESPVLPPKEQIVNNISKLKKYRVGGDGLTAVKTLNVYVKNLLDKPEEEKFRTINLENPAFRKRVATLVGGVAFLKSLGYEKDESDGNLKLSLEKRDVELLEYARTQLQGAIAELTN</sequence>
<dbReference type="Pfam" id="PF09409">
    <property type="entry name" value="PUB"/>
    <property type="match status" value="1"/>
</dbReference>
<dbReference type="Pfam" id="PF22562">
    <property type="entry name" value="UBA_7"/>
    <property type="match status" value="1"/>
</dbReference>
<dbReference type="SMART" id="SM00165">
    <property type="entry name" value="UBA"/>
    <property type="match status" value="1"/>
</dbReference>
<dbReference type="OrthoDB" id="2121326at2759"/>
<dbReference type="PANTHER" id="PTHR46713:SF1">
    <property type="entry name" value="F13M7.16 PROTEIN"/>
    <property type="match status" value="1"/>
</dbReference>
<evidence type="ECO:0000256" key="1">
    <source>
        <dbReference type="SAM" id="MobiDB-lite"/>
    </source>
</evidence>
<proteinExistence type="predicted"/>
<dbReference type="CDD" id="cd02947">
    <property type="entry name" value="TRX_family"/>
    <property type="match status" value="1"/>
</dbReference>
<feature type="domain" description="UBA" evidence="2">
    <location>
        <begin position="204"/>
        <end position="245"/>
    </location>
</feature>
<evidence type="ECO:0000313" key="4">
    <source>
        <dbReference type="EMBL" id="KAG7397688.1"/>
    </source>
</evidence>
<dbReference type="PROSITE" id="PS00194">
    <property type="entry name" value="THIOREDOXIN_1"/>
    <property type="match status" value="1"/>
</dbReference>
<dbReference type="InterPro" id="IPR015940">
    <property type="entry name" value="UBA"/>
</dbReference>
<organism evidence="4 5">
    <name type="scientific">Phytophthora boehmeriae</name>
    <dbReference type="NCBI Taxonomy" id="109152"/>
    <lineage>
        <taxon>Eukaryota</taxon>
        <taxon>Sar</taxon>
        <taxon>Stramenopiles</taxon>
        <taxon>Oomycota</taxon>
        <taxon>Peronosporomycetes</taxon>
        <taxon>Peronosporales</taxon>
        <taxon>Peronosporaceae</taxon>
        <taxon>Phytophthora</taxon>
    </lineage>
</organism>
<comment type="caution">
    <text evidence="4">The sequence shown here is derived from an EMBL/GenBank/DDBJ whole genome shotgun (WGS) entry which is preliminary data.</text>
</comment>
<dbReference type="EMBL" id="JAGDFL010000103">
    <property type="protein sequence ID" value="KAG7397688.1"/>
    <property type="molecule type" value="Genomic_DNA"/>
</dbReference>
<dbReference type="PANTHER" id="PTHR46713">
    <property type="entry name" value="F13M7.16 PROTEIN"/>
    <property type="match status" value="1"/>
</dbReference>
<dbReference type="InterPro" id="IPR017937">
    <property type="entry name" value="Thioredoxin_CS"/>
</dbReference>
<name>A0A8T1WZN7_9STRA</name>
<reference evidence="4" key="1">
    <citation type="submission" date="2021-02" db="EMBL/GenBank/DDBJ databases">
        <authorList>
            <person name="Palmer J.M."/>
        </authorList>
    </citation>
    <scope>NUCLEOTIDE SEQUENCE</scope>
    <source>
        <strain evidence="4">SCRP23</strain>
    </source>
</reference>
<dbReference type="InterPro" id="IPR018997">
    <property type="entry name" value="PUB_domain"/>
</dbReference>
<accession>A0A8T1WZN7</accession>
<feature type="region of interest" description="Disordered" evidence="1">
    <location>
        <begin position="330"/>
        <end position="394"/>
    </location>
</feature>
<feature type="domain" description="Thioredoxin" evidence="3">
    <location>
        <begin position="1"/>
        <end position="107"/>
    </location>
</feature>
<evidence type="ECO:0000313" key="5">
    <source>
        <dbReference type="Proteomes" id="UP000693981"/>
    </source>
</evidence>
<evidence type="ECO:0000259" key="3">
    <source>
        <dbReference type="PROSITE" id="PS51352"/>
    </source>
</evidence>
<dbReference type="AlphaFoldDB" id="A0A8T1WZN7"/>
<keyword evidence="5" id="KW-1185">Reference proteome</keyword>
<dbReference type="InterPro" id="IPR013766">
    <property type="entry name" value="Thioredoxin_domain"/>
</dbReference>
<dbReference type="PROSITE" id="PS50030">
    <property type="entry name" value="UBA"/>
    <property type="match status" value="1"/>
</dbReference>
<dbReference type="Pfam" id="PF00085">
    <property type="entry name" value="Thioredoxin"/>
    <property type="match status" value="1"/>
</dbReference>
<feature type="compositionally biased region" description="Basic and acidic residues" evidence="1">
    <location>
        <begin position="330"/>
        <end position="357"/>
    </location>
</feature>